<dbReference type="PATRIC" id="fig|320787.5.peg.4218"/>
<feature type="transmembrane region" description="Helical" evidence="1">
    <location>
        <begin position="34"/>
        <end position="60"/>
    </location>
</feature>
<dbReference type="PANTHER" id="PTHR38442">
    <property type="entry name" value="INNER MEMBRANE PROTEIN-RELATED"/>
    <property type="match status" value="1"/>
</dbReference>
<gene>
    <name evidence="2" type="ORF">CA2015_3854</name>
</gene>
<keyword evidence="1" id="KW-0812">Transmembrane</keyword>
<dbReference type="EMBL" id="CP012040">
    <property type="protein sequence ID" value="AKP53221.1"/>
    <property type="molecule type" value="Genomic_DNA"/>
</dbReference>
<protein>
    <submittedName>
        <fullName evidence="2">Putative membrane protein</fullName>
    </submittedName>
</protein>
<evidence type="ECO:0000313" key="2">
    <source>
        <dbReference type="EMBL" id="AKP53221.1"/>
    </source>
</evidence>
<feature type="transmembrane region" description="Helical" evidence="1">
    <location>
        <begin position="9"/>
        <end position="28"/>
    </location>
</feature>
<dbReference type="AlphaFoldDB" id="A0A0H4PFG2"/>
<feature type="transmembrane region" description="Helical" evidence="1">
    <location>
        <begin position="404"/>
        <end position="424"/>
    </location>
</feature>
<dbReference type="PANTHER" id="PTHR38442:SF1">
    <property type="entry name" value="INNER MEMBRANE PROTEIN"/>
    <property type="match status" value="1"/>
</dbReference>
<evidence type="ECO:0000313" key="3">
    <source>
        <dbReference type="Proteomes" id="UP000036520"/>
    </source>
</evidence>
<name>A0A0H4PFG2_9BACT</name>
<keyword evidence="3" id="KW-1185">Reference proteome</keyword>
<reference evidence="2 3" key="1">
    <citation type="submission" date="2015-07" db="EMBL/GenBank/DDBJ databases">
        <authorList>
            <person name="Kim K.M."/>
        </authorList>
    </citation>
    <scope>NUCLEOTIDE SEQUENCE [LARGE SCALE GENOMIC DNA]</scope>
    <source>
        <strain evidence="2 3">KCTC 12363</strain>
    </source>
</reference>
<proteinExistence type="predicted"/>
<dbReference type="KEGG" id="camu:CA2015_3854"/>
<dbReference type="InterPro" id="IPR007383">
    <property type="entry name" value="DUF445"/>
</dbReference>
<keyword evidence="1" id="KW-1133">Transmembrane helix</keyword>
<dbReference type="STRING" id="320787.CA2015_3854"/>
<dbReference type="Proteomes" id="UP000036520">
    <property type="component" value="Chromosome"/>
</dbReference>
<sequence>MRSKIGRNSLLIAVSGFLLLESGIYLGYLEMGIWRILATGFEAGTIGGLADWFAVSALFYEIPIPYVRKHTNIIVKNREKLTEGIVDLVTTKWLSPKVLEERLMHIKIAEGLLQSLESGENLNKLLGFFGGIFRRISGEMDNPQLVVLVQKLLKDRLDSSDIAKPTGKWLQGIVTEGKHHEFIAIAIDQFSISIKEPETRAIVLGKLKSALASYASRDWVKKSAVWLGKKTGGIDPDLMIDRILDLVLAFLEEIKDNPAHPIRKKLENYVMEFATNLESGDEKTLAYVDNLKRNWVLNDQTKGMINKVLNKIKENMNEQFSSSDTPLMQLLSRQLGRFLNELREDNSSRTQIDMWLRKTITHLVTKYHHELGGMVRSSLAKLDDKGIMLQIKDKVGYDLQYIRLNGAVVGGLVGLIIATIRWAIH</sequence>
<dbReference type="OrthoDB" id="9769590at2"/>
<evidence type="ECO:0000256" key="1">
    <source>
        <dbReference type="SAM" id="Phobius"/>
    </source>
</evidence>
<dbReference type="RefSeq" id="WP_048643345.1">
    <property type="nucleotide sequence ID" value="NZ_CP012040.1"/>
</dbReference>
<dbReference type="Pfam" id="PF04286">
    <property type="entry name" value="DUF445"/>
    <property type="match status" value="1"/>
</dbReference>
<dbReference type="GO" id="GO:0005886">
    <property type="term" value="C:plasma membrane"/>
    <property type="evidence" value="ECO:0007669"/>
    <property type="project" value="TreeGrafter"/>
</dbReference>
<accession>A0A0H4PFG2</accession>
<organism evidence="2 3">
    <name type="scientific">Cyclobacterium amurskyense</name>
    <dbReference type="NCBI Taxonomy" id="320787"/>
    <lineage>
        <taxon>Bacteria</taxon>
        <taxon>Pseudomonadati</taxon>
        <taxon>Bacteroidota</taxon>
        <taxon>Cytophagia</taxon>
        <taxon>Cytophagales</taxon>
        <taxon>Cyclobacteriaceae</taxon>
        <taxon>Cyclobacterium</taxon>
    </lineage>
</organism>
<keyword evidence="1" id="KW-0472">Membrane</keyword>